<organism evidence="8 9">
    <name type="scientific">Grifola frondosa</name>
    <name type="common">Maitake</name>
    <name type="synonym">Polyporus frondosus</name>
    <dbReference type="NCBI Taxonomy" id="5627"/>
    <lineage>
        <taxon>Eukaryota</taxon>
        <taxon>Fungi</taxon>
        <taxon>Dikarya</taxon>
        <taxon>Basidiomycota</taxon>
        <taxon>Agaricomycotina</taxon>
        <taxon>Agaricomycetes</taxon>
        <taxon>Polyporales</taxon>
        <taxon>Grifolaceae</taxon>
        <taxon>Grifola</taxon>
    </lineage>
</organism>
<dbReference type="GO" id="GO:0004674">
    <property type="term" value="F:protein serine/threonine kinase activity"/>
    <property type="evidence" value="ECO:0007669"/>
    <property type="project" value="UniProtKB-KW"/>
</dbReference>
<sequence>MVRLHWSFEDEQSLYLVMDACAGGTLRGWIANNGPLQPKLAVACATELVGGLCALHAAGIIHRDLKPESLQIGKDGRILITDFGCARLLTHFRQTSDEGDASLACGTREFQAPEIILGWAHDYAVDWWSFGLVMHAMLTGEHPFTDVIGVTRPSVLQARILYNDSRSSARSPVDSTASDLITKCLQRNPALRLDVRGIKTHGYFAHVNWADVLEGRMPAPFKLQDPAQITSYHGREKATVSPRSRDHRRLGSGAFSFSWAQDNSSIYSLGDANLTGLQTDPGTTYSRTSEEVNLSSLGTGNKSPFSTYLANLDRRATAANGSIPSEFGGRQDGMPKSAPVLELPQGVEQIGNGIAYTRRTDLQNTRLTMASLTPRTCHAFFSSGRFHGLTPKLNKKKTASDRKDQAQQSKGGAVMNGNDESEDAMDAVMREIYGSNWNVGLSATELPGAGVSPRGYSVSAKLGATPRAGLGWAESALTRYATPPADASTLGPDSTLRLVSPSASNPGLGL</sequence>
<dbReference type="PROSITE" id="PS50011">
    <property type="entry name" value="PROTEIN_KINASE_DOM"/>
    <property type="match status" value="1"/>
</dbReference>
<dbReference type="InterPro" id="IPR011009">
    <property type="entry name" value="Kinase-like_dom_sf"/>
</dbReference>
<dbReference type="OMA" id="YFHDIDW"/>
<dbReference type="InterPro" id="IPR000719">
    <property type="entry name" value="Prot_kinase_dom"/>
</dbReference>
<dbReference type="EMBL" id="LUGG01000001">
    <property type="protein sequence ID" value="OBZ79374.1"/>
    <property type="molecule type" value="Genomic_DNA"/>
</dbReference>
<evidence type="ECO:0000256" key="6">
    <source>
        <dbReference type="SAM" id="MobiDB-lite"/>
    </source>
</evidence>
<keyword evidence="4 8" id="KW-0418">Kinase</keyword>
<evidence type="ECO:0000259" key="7">
    <source>
        <dbReference type="PROSITE" id="PS50011"/>
    </source>
</evidence>
<evidence type="ECO:0000256" key="3">
    <source>
        <dbReference type="ARBA" id="ARBA00022741"/>
    </source>
</evidence>
<keyword evidence="2" id="KW-0808">Transferase</keyword>
<keyword evidence="5" id="KW-0067">ATP-binding</keyword>
<keyword evidence="1" id="KW-0723">Serine/threonine-protein kinase</keyword>
<evidence type="ECO:0000256" key="5">
    <source>
        <dbReference type="ARBA" id="ARBA00022840"/>
    </source>
</evidence>
<dbReference type="SUPFAM" id="SSF56112">
    <property type="entry name" value="Protein kinase-like (PK-like)"/>
    <property type="match status" value="1"/>
</dbReference>
<name>A0A1C7MWD6_GRIFR</name>
<feature type="domain" description="Protein kinase" evidence="7">
    <location>
        <begin position="1"/>
        <end position="204"/>
    </location>
</feature>
<dbReference type="OrthoDB" id="347657at2759"/>
<dbReference type="STRING" id="5627.A0A1C7MWD6"/>
<accession>A0A1C7MWD6</accession>
<keyword evidence="3" id="KW-0547">Nucleotide-binding</keyword>
<dbReference type="Pfam" id="PF00069">
    <property type="entry name" value="Pkinase"/>
    <property type="match status" value="1"/>
</dbReference>
<dbReference type="Proteomes" id="UP000092993">
    <property type="component" value="Unassembled WGS sequence"/>
</dbReference>
<comment type="caution">
    <text evidence="8">The sequence shown here is derived from an EMBL/GenBank/DDBJ whole genome shotgun (WGS) entry which is preliminary data.</text>
</comment>
<evidence type="ECO:0000256" key="4">
    <source>
        <dbReference type="ARBA" id="ARBA00022777"/>
    </source>
</evidence>
<feature type="compositionally biased region" description="Polar residues" evidence="6">
    <location>
        <begin position="501"/>
        <end position="510"/>
    </location>
</feature>
<dbReference type="AlphaFoldDB" id="A0A1C7MWD6"/>
<dbReference type="Gene3D" id="3.30.200.20">
    <property type="entry name" value="Phosphorylase Kinase, domain 1"/>
    <property type="match status" value="1"/>
</dbReference>
<gene>
    <name evidence="8" type="primary">Pka-C3_0</name>
    <name evidence="8" type="ORF">A0H81_00201</name>
</gene>
<protein>
    <submittedName>
        <fullName evidence="8">Protein kinase DC2</fullName>
    </submittedName>
</protein>
<reference evidence="8 9" key="1">
    <citation type="submission" date="2016-03" db="EMBL/GenBank/DDBJ databases">
        <title>Whole genome sequencing of Grifola frondosa 9006-11.</title>
        <authorList>
            <person name="Min B."/>
            <person name="Park H."/>
            <person name="Kim J.-G."/>
            <person name="Cho H."/>
            <person name="Oh Y.-L."/>
            <person name="Kong W.-S."/>
            <person name="Choi I.-G."/>
        </authorList>
    </citation>
    <scope>NUCLEOTIDE SEQUENCE [LARGE SCALE GENOMIC DNA]</scope>
    <source>
        <strain evidence="8 9">9006-11</strain>
    </source>
</reference>
<keyword evidence="9" id="KW-1185">Reference proteome</keyword>
<evidence type="ECO:0000313" key="8">
    <source>
        <dbReference type="EMBL" id="OBZ79374.1"/>
    </source>
</evidence>
<feature type="region of interest" description="Disordered" evidence="6">
    <location>
        <begin position="391"/>
        <end position="419"/>
    </location>
</feature>
<dbReference type="Gene3D" id="1.10.510.10">
    <property type="entry name" value="Transferase(Phosphotransferase) domain 1"/>
    <property type="match status" value="1"/>
</dbReference>
<proteinExistence type="predicted"/>
<evidence type="ECO:0000256" key="1">
    <source>
        <dbReference type="ARBA" id="ARBA00022527"/>
    </source>
</evidence>
<dbReference type="PANTHER" id="PTHR24351">
    <property type="entry name" value="RIBOSOMAL PROTEIN S6 KINASE"/>
    <property type="match status" value="1"/>
</dbReference>
<evidence type="ECO:0000313" key="9">
    <source>
        <dbReference type="Proteomes" id="UP000092993"/>
    </source>
</evidence>
<dbReference type="GO" id="GO:0005524">
    <property type="term" value="F:ATP binding"/>
    <property type="evidence" value="ECO:0007669"/>
    <property type="project" value="UniProtKB-KW"/>
</dbReference>
<feature type="region of interest" description="Disordered" evidence="6">
    <location>
        <begin position="484"/>
        <end position="510"/>
    </location>
</feature>
<evidence type="ECO:0000256" key="2">
    <source>
        <dbReference type="ARBA" id="ARBA00022679"/>
    </source>
</evidence>